<dbReference type="AlphaFoldDB" id="A0A2N3L954"/>
<dbReference type="InterPro" id="IPR027417">
    <property type="entry name" value="P-loop_NTPase"/>
</dbReference>
<dbReference type="PROSITE" id="PS50893">
    <property type="entry name" value="ABC_TRANSPORTER_2"/>
    <property type="match status" value="2"/>
</dbReference>
<evidence type="ECO:0000256" key="5">
    <source>
        <dbReference type="SAM" id="MobiDB-lite"/>
    </source>
</evidence>
<evidence type="ECO:0000256" key="4">
    <source>
        <dbReference type="ARBA" id="ARBA00022840"/>
    </source>
</evidence>
<dbReference type="CDD" id="cd03257">
    <property type="entry name" value="ABC_NikE_OppD_transporters"/>
    <property type="match status" value="2"/>
</dbReference>
<sequence>MTDILRIKDLKVEFVLPHMRVNAVENVTFRIGAQETVALVGESGSGKSTISQAIMGLLPKAAQITNGSIIFADPDKPGTRVDIAMLDRSGAQMRSIRGGRISMIFQEPMSSLSPLHTIGDQICEAVRLHRKVGNSEARELAKEMLTLVGFADPKRALKTYPFELSGGLRQRAMIAMAMVCRPALLVADEPTTALDVTIQAQILRLIREVQSELKMSVLLITHDLGVVANMADRMVVIYDGRVVESGRTDDVFINPGHAYTQSLLAAVPHFDMGPDERLKPLREIKPKTGSLLALNESEDDPREQTEVPPSLALHPSMASEPVLAVRHLSKSFTQRKGNWFKAEHHSIPAVSDVSLTVNRGECVGLVGESGCGKTTLSKLIMRAMNPDDGSILFRGESGQMTELTGLDEDQLNPYRKRIQFVFQDPFGSLNPRMTVQDIITEPMIIHGVGNSAYHRKMVLELMEVVGLDPRFLSRYPHSFSGGQRQRIGIARALSLKPDLLIFDEPTSALDVSVQAQILNLLKDLQRDLNLTYLFISHNLAVIDYVADRIAVMCAGRIVESAPREQLFRNPLHPYTQALLNAVPFADLDHPLDFNKIMDGKASDPARWPAPFTINRNSDPKMMQFAEDHFVRAERADFTEIAI</sequence>
<feature type="domain" description="ABC transporter" evidence="6">
    <location>
        <begin position="5"/>
        <end position="264"/>
    </location>
</feature>
<feature type="domain" description="ABC transporter" evidence="6">
    <location>
        <begin position="334"/>
        <end position="579"/>
    </location>
</feature>
<protein>
    <submittedName>
        <fullName evidence="7">ABC transporter ATP-binding protein</fullName>
    </submittedName>
</protein>
<dbReference type="Gene3D" id="3.40.50.300">
    <property type="entry name" value="P-loop containing nucleotide triphosphate hydrolases"/>
    <property type="match status" value="2"/>
</dbReference>
<dbReference type="InterPro" id="IPR013563">
    <property type="entry name" value="Oligopep_ABC_C"/>
</dbReference>
<dbReference type="GO" id="GO:0016887">
    <property type="term" value="F:ATP hydrolysis activity"/>
    <property type="evidence" value="ECO:0007669"/>
    <property type="project" value="InterPro"/>
</dbReference>
<comment type="caution">
    <text evidence="7">The sequence shown here is derived from an EMBL/GenBank/DDBJ whole genome shotgun (WGS) entry which is preliminary data.</text>
</comment>
<evidence type="ECO:0000256" key="2">
    <source>
        <dbReference type="ARBA" id="ARBA00022448"/>
    </source>
</evidence>
<keyword evidence="4 7" id="KW-0067">ATP-binding</keyword>
<feature type="region of interest" description="Disordered" evidence="5">
    <location>
        <begin position="294"/>
        <end position="313"/>
    </location>
</feature>
<reference evidence="7 8" key="1">
    <citation type="submission" date="2017-09" db="EMBL/GenBank/DDBJ databases">
        <title>Biodiversity and function of Thalassospira species in the particle-attached aromatic-hydrocarbon-degrading consortia from the surface seawater of the China South Sea.</title>
        <authorList>
            <person name="Dong C."/>
            <person name="Lai Q."/>
            <person name="Shao Z."/>
        </authorList>
    </citation>
    <scope>NUCLEOTIDE SEQUENCE [LARGE SCALE GENOMIC DNA]</scope>
    <source>
        <strain evidence="7 8">139Z-12</strain>
    </source>
</reference>
<dbReference type="InterPro" id="IPR017871">
    <property type="entry name" value="ABC_transporter-like_CS"/>
</dbReference>
<dbReference type="RefSeq" id="WP_101300208.1">
    <property type="nucleotide sequence ID" value="NZ_NXGX01000002.1"/>
</dbReference>
<evidence type="ECO:0000313" key="8">
    <source>
        <dbReference type="Proteomes" id="UP000233332"/>
    </source>
</evidence>
<dbReference type="GO" id="GO:0055085">
    <property type="term" value="P:transmembrane transport"/>
    <property type="evidence" value="ECO:0007669"/>
    <property type="project" value="UniProtKB-ARBA"/>
</dbReference>
<accession>A0A2N3L954</accession>
<dbReference type="Proteomes" id="UP000233332">
    <property type="component" value="Unassembled WGS sequence"/>
</dbReference>
<gene>
    <name evidence="7" type="ORF">COO92_04240</name>
</gene>
<dbReference type="GO" id="GO:0005524">
    <property type="term" value="F:ATP binding"/>
    <property type="evidence" value="ECO:0007669"/>
    <property type="project" value="UniProtKB-KW"/>
</dbReference>
<dbReference type="GO" id="GO:0005886">
    <property type="term" value="C:plasma membrane"/>
    <property type="evidence" value="ECO:0007669"/>
    <property type="project" value="UniProtKB-SubCell"/>
</dbReference>
<comment type="subcellular location">
    <subcellularLocation>
        <location evidence="1">Cell inner membrane</location>
        <topology evidence="1">Peripheral membrane protein</topology>
    </subcellularLocation>
</comment>
<proteinExistence type="predicted"/>
<dbReference type="InterPro" id="IPR003593">
    <property type="entry name" value="AAA+_ATPase"/>
</dbReference>
<evidence type="ECO:0000313" key="7">
    <source>
        <dbReference type="EMBL" id="PKR59266.1"/>
    </source>
</evidence>
<dbReference type="NCBIfam" id="NF007739">
    <property type="entry name" value="PRK10419.1"/>
    <property type="match status" value="2"/>
</dbReference>
<evidence type="ECO:0000256" key="3">
    <source>
        <dbReference type="ARBA" id="ARBA00022741"/>
    </source>
</evidence>
<dbReference type="FunFam" id="3.40.50.300:FF:000016">
    <property type="entry name" value="Oligopeptide ABC transporter ATP-binding component"/>
    <property type="match status" value="2"/>
</dbReference>
<evidence type="ECO:0000259" key="6">
    <source>
        <dbReference type="PROSITE" id="PS50893"/>
    </source>
</evidence>
<keyword evidence="8" id="KW-1185">Reference proteome</keyword>
<keyword evidence="3" id="KW-0547">Nucleotide-binding</keyword>
<name>A0A2N3L954_9PROT</name>
<dbReference type="GO" id="GO:0015833">
    <property type="term" value="P:peptide transport"/>
    <property type="evidence" value="ECO:0007669"/>
    <property type="project" value="InterPro"/>
</dbReference>
<dbReference type="SMART" id="SM00382">
    <property type="entry name" value="AAA"/>
    <property type="match status" value="2"/>
</dbReference>
<dbReference type="EMBL" id="NXGX01000002">
    <property type="protein sequence ID" value="PKR59266.1"/>
    <property type="molecule type" value="Genomic_DNA"/>
</dbReference>
<evidence type="ECO:0000256" key="1">
    <source>
        <dbReference type="ARBA" id="ARBA00004417"/>
    </source>
</evidence>
<keyword evidence="2" id="KW-0813">Transport</keyword>
<dbReference type="Pfam" id="PF00005">
    <property type="entry name" value="ABC_tran"/>
    <property type="match status" value="2"/>
</dbReference>
<dbReference type="SUPFAM" id="SSF52540">
    <property type="entry name" value="P-loop containing nucleoside triphosphate hydrolases"/>
    <property type="match status" value="2"/>
</dbReference>
<dbReference type="InterPro" id="IPR050319">
    <property type="entry name" value="ABC_transp_ATP-bind"/>
</dbReference>
<dbReference type="PANTHER" id="PTHR43776">
    <property type="entry name" value="TRANSPORT ATP-BINDING PROTEIN"/>
    <property type="match status" value="1"/>
</dbReference>
<dbReference type="NCBIfam" id="NF008453">
    <property type="entry name" value="PRK11308.1"/>
    <property type="match status" value="2"/>
</dbReference>
<dbReference type="PROSITE" id="PS00211">
    <property type="entry name" value="ABC_TRANSPORTER_1"/>
    <property type="match status" value="1"/>
</dbReference>
<dbReference type="InterPro" id="IPR003439">
    <property type="entry name" value="ABC_transporter-like_ATP-bd"/>
</dbReference>
<organism evidence="7 8">
    <name type="scientific">Thalassospira lohafexi</name>
    <dbReference type="NCBI Taxonomy" id="744227"/>
    <lineage>
        <taxon>Bacteria</taxon>
        <taxon>Pseudomonadati</taxon>
        <taxon>Pseudomonadota</taxon>
        <taxon>Alphaproteobacteria</taxon>
        <taxon>Rhodospirillales</taxon>
        <taxon>Thalassospiraceae</taxon>
        <taxon>Thalassospira</taxon>
    </lineage>
</organism>
<dbReference type="Pfam" id="PF08352">
    <property type="entry name" value="oligo_HPY"/>
    <property type="match status" value="2"/>
</dbReference>